<name>A0ABV2H1K1_9HYPH</name>
<accession>A0ABV2H1K1</accession>
<organism evidence="1 2">
    <name type="scientific">Pseudorhizobium tarimense</name>
    <dbReference type="NCBI Taxonomy" id="1079109"/>
    <lineage>
        <taxon>Bacteria</taxon>
        <taxon>Pseudomonadati</taxon>
        <taxon>Pseudomonadota</taxon>
        <taxon>Alphaproteobacteria</taxon>
        <taxon>Hyphomicrobiales</taxon>
        <taxon>Rhizobiaceae</taxon>
        <taxon>Rhizobium/Agrobacterium group</taxon>
        <taxon>Pseudorhizobium</taxon>
    </lineage>
</organism>
<evidence type="ECO:0000313" key="2">
    <source>
        <dbReference type="Proteomes" id="UP001549031"/>
    </source>
</evidence>
<keyword evidence="2" id="KW-1185">Reference proteome</keyword>
<gene>
    <name evidence="1" type="ORF">ABID21_000518</name>
</gene>
<dbReference type="Proteomes" id="UP001549031">
    <property type="component" value="Unassembled WGS sequence"/>
</dbReference>
<evidence type="ECO:0000313" key="1">
    <source>
        <dbReference type="EMBL" id="MET3584423.1"/>
    </source>
</evidence>
<sequence>MMMLSDDRLTDLELHECAIFQKSGFFMSIC</sequence>
<comment type="caution">
    <text evidence="1">The sequence shown here is derived from an EMBL/GenBank/DDBJ whole genome shotgun (WGS) entry which is preliminary data.</text>
</comment>
<dbReference type="EMBL" id="JBEPLJ010000002">
    <property type="protein sequence ID" value="MET3584423.1"/>
    <property type="molecule type" value="Genomic_DNA"/>
</dbReference>
<protein>
    <recommendedName>
        <fullName evidence="3">NodB protein</fullName>
    </recommendedName>
</protein>
<reference evidence="1 2" key="1">
    <citation type="submission" date="2024-06" db="EMBL/GenBank/DDBJ databases">
        <title>Genomic Encyclopedia of Type Strains, Phase IV (KMG-IV): sequencing the most valuable type-strain genomes for metagenomic binning, comparative biology and taxonomic classification.</title>
        <authorList>
            <person name="Goeker M."/>
        </authorList>
    </citation>
    <scope>NUCLEOTIDE SEQUENCE [LARGE SCALE GENOMIC DNA]</scope>
    <source>
        <strain evidence="1 2">DSM 105042</strain>
    </source>
</reference>
<evidence type="ECO:0008006" key="3">
    <source>
        <dbReference type="Google" id="ProtNLM"/>
    </source>
</evidence>
<proteinExistence type="predicted"/>